<name>A0A4Y8LMU3_9BACL</name>
<protein>
    <submittedName>
        <fullName evidence="1">Uncharacterized protein</fullName>
    </submittedName>
</protein>
<keyword evidence="2" id="KW-1185">Reference proteome</keyword>
<dbReference type="OrthoDB" id="2002225at2"/>
<dbReference type="RefSeq" id="WP_135154634.1">
    <property type="nucleotide sequence ID" value="NZ_SOMN01000065.1"/>
</dbReference>
<evidence type="ECO:0000313" key="2">
    <source>
        <dbReference type="Proteomes" id="UP000297900"/>
    </source>
</evidence>
<reference evidence="1 2" key="1">
    <citation type="submission" date="2019-03" db="EMBL/GenBank/DDBJ databases">
        <title>Cohnella endophytica sp. nov., a novel endophytic bacterium isolated from bark of Sonneratia apetala.</title>
        <authorList>
            <person name="Tuo L."/>
        </authorList>
    </citation>
    <scope>NUCLEOTIDE SEQUENCE [LARGE SCALE GENOMIC DNA]</scope>
    <source>
        <strain evidence="1 2">CCTCC AB 208254</strain>
    </source>
</reference>
<dbReference type="Proteomes" id="UP000297900">
    <property type="component" value="Unassembled WGS sequence"/>
</dbReference>
<sequence length="239" mass="27502">MKKIVLPKLDMFGFEYSGKRDSVSWAFTRKVGEVLQSVCFEKIGSNPNRIRFLLSTSVSLETMYTKDLAKDIPDTLEYSDDDTFYSVLEILTGIIINKGLDWLNVMSKPDVFPSKEIYREFWTEILSRQSVGANKYDFGDPNIIKLIESNIHQSSNEGTKEPDWKIIMNESYELGEYIRLTFGGRWSLDGPNQLPFIVDIAGIKSIKSNPIFFVSRFWGKPDYGPYSLTEMIDGLRERL</sequence>
<gene>
    <name evidence="1" type="ORF">E2980_23335</name>
</gene>
<dbReference type="EMBL" id="SOMN01000065">
    <property type="protein sequence ID" value="TFE19412.1"/>
    <property type="molecule type" value="Genomic_DNA"/>
</dbReference>
<evidence type="ECO:0000313" key="1">
    <source>
        <dbReference type="EMBL" id="TFE19412.1"/>
    </source>
</evidence>
<organism evidence="1 2">
    <name type="scientific">Cohnella luojiensis</name>
    <dbReference type="NCBI Taxonomy" id="652876"/>
    <lineage>
        <taxon>Bacteria</taxon>
        <taxon>Bacillati</taxon>
        <taxon>Bacillota</taxon>
        <taxon>Bacilli</taxon>
        <taxon>Bacillales</taxon>
        <taxon>Paenibacillaceae</taxon>
        <taxon>Cohnella</taxon>
    </lineage>
</organism>
<proteinExistence type="predicted"/>
<comment type="caution">
    <text evidence="1">The sequence shown here is derived from an EMBL/GenBank/DDBJ whole genome shotgun (WGS) entry which is preliminary data.</text>
</comment>
<accession>A0A4Y8LMU3</accession>
<dbReference type="AlphaFoldDB" id="A0A4Y8LMU3"/>